<accession>A0A7X3FM24</accession>
<reference evidence="2 3" key="1">
    <citation type="journal article" date="2019" name="Microorganisms">
        <title>Paenibacillus lutrae sp. nov., A Chitinolytic Species Isolated from A River Otter in Castril Natural Park, Granada, Spain.</title>
        <authorList>
            <person name="Rodriguez M."/>
            <person name="Reina J.C."/>
            <person name="Bejar V."/>
            <person name="Llamas I."/>
        </authorList>
    </citation>
    <scope>NUCLEOTIDE SEQUENCE [LARGE SCALE GENOMIC DNA]</scope>
    <source>
        <strain evidence="2 3">N10</strain>
    </source>
</reference>
<protein>
    <submittedName>
        <fullName evidence="2">Uncharacterized protein</fullName>
    </submittedName>
</protein>
<keyword evidence="1" id="KW-1133">Transmembrane helix</keyword>
<comment type="caution">
    <text evidence="2">The sequence shown here is derived from an EMBL/GenBank/DDBJ whole genome shotgun (WGS) entry which is preliminary data.</text>
</comment>
<dbReference type="Proteomes" id="UP000490800">
    <property type="component" value="Unassembled WGS sequence"/>
</dbReference>
<evidence type="ECO:0000313" key="3">
    <source>
        <dbReference type="Proteomes" id="UP000490800"/>
    </source>
</evidence>
<feature type="transmembrane region" description="Helical" evidence="1">
    <location>
        <begin position="54"/>
        <end position="73"/>
    </location>
</feature>
<keyword evidence="1" id="KW-0812">Transmembrane</keyword>
<feature type="transmembrane region" description="Helical" evidence="1">
    <location>
        <begin position="32"/>
        <end position="48"/>
    </location>
</feature>
<organism evidence="2 3">
    <name type="scientific">Paenibacillus lutrae</name>
    <dbReference type="NCBI Taxonomy" id="2078573"/>
    <lineage>
        <taxon>Bacteria</taxon>
        <taxon>Bacillati</taxon>
        <taxon>Bacillota</taxon>
        <taxon>Bacilli</taxon>
        <taxon>Bacillales</taxon>
        <taxon>Paenibacillaceae</taxon>
        <taxon>Paenibacillus</taxon>
    </lineage>
</organism>
<evidence type="ECO:0000256" key="1">
    <source>
        <dbReference type="SAM" id="Phobius"/>
    </source>
</evidence>
<sequence>MRSHDYDDEDYPLIPRNTPIKGQYFGMARMEAIIWGINAGVLGFYIFSKDADTAGIIRFGVIAAYLFFLRHIFSQQLFGRVIWRYALDMYHTFRAKKEYYFYEQRGDIVGFTDITGGDGDSGIRQEGQDN</sequence>
<dbReference type="RefSeq" id="WP_157338531.1">
    <property type="nucleotide sequence ID" value="NZ_RHLK01000018.1"/>
</dbReference>
<keyword evidence="3" id="KW-1185">Reference proteome</keyword>
<proteinExistence type="predicted"/>
<gene>
    <name evidence="2" type="ORF">EDM21_21725</name>
</gene>
<keyword evidence="1" id="KW-0472">Membrane</keyword>
<evidence type="ECO:0000313" key="2">
    <source>
        <dbReference type="EMBL" id="MVP02103.1"/>
    </source>
</evidence>
<dbReference type="EMBL" id="RHLK01000018">
    <property type="protein sequence ID" value="MVP02103.1"/>
    <property type="molecule type" value="Genomic_DNA"/>
</dbReference>
<name>A0A7X3FM24_9BACL</name>
<dbReference type="AlphaFoldDB" id="A0A7X3FM24"/>